<name>A0A7C8YBF2_OPUST</name>
<reference evidence="1" key="1">
    <citation type="journal article" date="2013" name="J. Plant Res.">
        <title>Effect of fungi and light on seed germination of three Opuntia species from semiarid lands of central Mexico.</title>
        <authorList>
            <person name="Delgado-Sanchez P."/>
            <person name="Jimenez-Bremont J.F."/>
            <person name="Guerrero-Gonzalez Mde L."/>
            <person name="Flores J."/>
        </authorList>
    </citation>
    <scope>NUCLEOTIDE SEQUENCE</scope>
    <source>
        <tissue evidence="1">Cladode</tissue>
    </source>
</reference>
<accession>A0A7C8YBF2</accession>
<proteinExistence type="predicted"/>
<sequence>MKTRNPYGLGHIQGASQQCAITKGSVAYSSSSSSPSPPAAFLAAALVFFLFTLPGRPPPKGLVREKSMCFCESTLTMKEGTFTTCLPTLICLCRMRTLAWWMDLAIPDLKTRV</sequence>
<dbReference type="EMBL" id="GISG01001120">
    <property type="protein sequence ID" value="MBA4614135.1"/>
    <property type="molecule type" value="Transcribed_RNA"/>
</dbReference>
<dbReference type="AlphaFoldDB" id="A0A7C8YBF2"/>
<protein>
    <submittedName>
        <fullName evidence="1">Uncharacterized protein</fullName>
    </submittedName>
</protein>
<reference evidence="1" key="2">
    <citation type="submission" date="2020-07" db="EMBL/GenBank/DDBJ databases">
        <authorList>
            <person name="Vera ALvarez R."/>
            <person name="Arias-Moreno D.M."/>
            <person name="Jimenez-Jacinto V."/>
            <person name="Jimenez-Bremont J.F."/>
            <person name="Swaminathan K."/>
            <person name="Moose S.P."/>
            <person name="Guerrero-Gonzalez M.L."/>
            <person name="Marino-Ramirez L."/>
            <person name="Landsman D."/>
            <person name="Rodriguez-Kessler M."/>
            <person name="Delgado-Sanchez P."/>
        </authorList>
    </citation>
    <scope>NUCLEOTIDE SEQUENCE</scope>
    <source>
        <tissue evidence="1">Cladode</tissue>
    </source>
</reference>
<organism evidence="1">
    <name type="scientific">Opuntia streptacantha</name>
    <name type="common">Prickly pear cactus</name>
    <name type="synonym">Opuntia cardona</name>
    <dbReference type="NCBI Taxonomy" id="393608"/>
    <lineage>
        <taxon>Eukaryota</taxon>
        <taxon>Viridiplantae</taxon>
        <taxon>Streptophyta</taxon>
        <taxon>Embryophyta</taxon>
        <taxon>Tracheophyta</taxon>
        <taxon>Spermatophyta</taxon>
        <taxon>Magnoliopsida</taxon>
        <taxon>eudicotyledons</taxon>
        <taxon>Gunneridae</taxon>
        <taxon>Pentapetalae</taxon>
        <taxon>Caryophyllales</taxon>
        <taxon>Cactineae</taxon>
        <taxon>Cactaceae</taxon>
        <taxon>Opuntioideae</taxon>
        <taxon>Opuntia</taxon>
    </lineage>
</organism>
<evidence type="ECO:0000313" key="1">
    <source>
        <dbReference type="EMBL" id="MBA4614135.1"/>
    </source>
</evidence>